<evidence type="ECO:0000259" key="4">
    <source>
        <dbReference type="SMART" id="SM01386"/>
    </source>
</evidence>
<name>A0A8C6HPV0_MUSSI</name>
<dbReference type="Pfam" id="PF08069">
    <property type="entry name" value="Ribosomal_S13_N"/>
    <property type="match status" value="1"/>
</dbReference>
<dbReference type="Proteomes" id="UP000694415">
    <property type="component" value="Unplaced"/>
</dbReference>
<protein>
    <recommendedName>
        <fullName evidence="4">Small ribosomal subunit protein uS15 N-terminal domain-containing protein</fullName>
    </recommendedName>
</protein>
<evidence type="ECO:0000256" key="3">
    <source>
        <dbReference type="ARBA" id="ARBA00023274"/>
    </source>
</evidence>
<dbReference type="SMART" id="SM01386">
    <property type="entry name" value="Ribosomal_S13_N"/>
    <property type="match status" value="1"/>
</dbReference>
<dbReference type="InterPro" id="IPR012606">
    <property type="entry name" value="Ribosomal_uS15_N"/>
</dbReference>
<dbReference type="PANTHER" id="PTHR11885">
    <property type="entry name" value="RIBOSOMAL PROTEIN S15P/S13E"/>
    <property type="match status" value="1"/>
</dbReference>
<dbReference type="GeneTree" id="ENSGT00390000017491"/>
<dbReference type="GO" id="GO:0022627">
    <property type="term" value="C:cytosolic small ribosomal subunit"/>
    <property type="evidence" value="ECO:0007669"/>
    <property type="project" value="TreeGrafter"/>
</dbReference>
<evidence type="ECO:0000256" key="2">
    <source>
        <dbReference type="ARBA" id="ARBA00022980"/>
    </source>
</evidence>
<dbReference type="GO" id="GO:0006412">
    <property type="term" value="P:translation"/>
    <property type="evidence" value="ECO:0007669"/>
    <property type="project" value="InterPro"/>
</dbReference>
<reference evidence="5" key="2">
    <citation type="submission" date="2025-09" db="UniProtKB">
        <authorList>
            <consortium name="Ensembl"/>
        </authorList>
    </citation>
    <scope>IDENTIFICATION</scope>
</reference>
<keyword evidence="2" id="KW-0689">Ribosomal protein</keyword>
<accession>A0A8C6HPV0</accession>
<reference evidence="5" key="1">
    <citation type="submission" date="2025-08" db="UniProtKB">
        <authorList>
            <consortium name="Ensembl"/>
        </authorList>
    </citation>
    <scope>IDENTIFICATION</scope>
</reference>
<sequence length="55" mass="6120">MGHMHAPGKGLSQSALPYRHSVPTWLKLTSDDVKEQIYKLAKKGLTLSQIGRECI</sequence>
<dbReference type="GO" id="GO:0005730">
    <property type="term" value="C:nucleolus"/>
    <property type="evidence" value="ECO:0007669"/>
    <property type="project" value="TreeGrafter"/>
</dbReference>
<comment type="similarity">
    <text evidence="1">Belongs to the universal ribosomal protein uS15 family.</text>
</comment>
<dbReference type="Ensembl" id="ENSMSIT00000031766.1">
    <property type="protein sequence ID" value="ENSMSIP00000025165.1"/>
    <property type="gene ID" value="ENSMSIG00000021271.1"/>
</dbReference>
<evidence type="ECO:0000313" key="6">
    <source>
        <dbReference type="Proteomes" id="UP000694415"/>
    </source>
</evidence>
<proteinExistence type="inferred from homology"/>
<dbReference type="AlphaFoldDB" id="A0A8C6HPV0"/>
<evidence type="ECO:0000313" key="5">
    <source>
        <dbReference type="Ensembl" id="ENSMSIP00000025165.1"/>
    </source>
</evidence>
<feature type="domain" description="Small ribosomal subunit protein uS15 N-terminal" evidence="4">
    <location>
        <begin position="1"/>
        <end position="55"/>
    </location>
</feature>
<dbReference type="GO" id="GO:0070181">
    <property type="term" value="F:small ribosomal subunit rRNA binding"/>
    <property type="evidence" value="ECO:0007669"/>
    <property type="project" value="TreeGrafter"/>
</dbReference>
<dbReference type="Gene3D" id="4.10.860.130">
    <property type="match status" value="1"/>
</dbReference>
<organism evidence="5 6">
    <name type="scientific">Mus spicilegus</name>
    <name type="common">Mound-building mouse</name>
    <dbReference type="NCBI Taxonomy" id="10103"/>
    <lineage>
        <taxon>Eukaryota</taxon>
        <taxon>Metazoa</taxon>
        <taxon>Chordata</taxon>
        <taxon>Craniata</taxon>
        <taxon>Vertebrata</taxon>
        <taxon>Euteleostomi</taxon>
        <taxon>Mammalia</taxon>
        <taxon>Eutheria</taxon>
        <taxon>Euarchontoglires</taxon>
        <taxon>Glires</taxon>
        <taxon>Rodentia</taxon>
        <taxon>Myomorpha</taxon>
        <taxon>Muroidea</taxon>
        <taxon>Muridae</taxon>
        <taxon>Murinae</taxon>
        <taxon>Mus</taxon>
        <taxon>Mus</taxon>
    </lineage>
</organism>
<dbReference type="InterPro" id="IPR023029">
    <property type="entry name" value="Ribosomal_uS15_arc_euk"/>
</dbReference>
<dbReference type="PANTHER" id="PTHR11885:SF6">
    <property type="entry name" value="SMALL RIBOSOMAL SUBUNIT PROTEIN US15"/>
    <property type="match status" value="1"/>
</dbReference>
<evidence type="ECO:0000256" key="1">
    <source>
        <dbReference type="ARBA" id="ARBA00008434"/>
    </source>
</evidence>
<keyword evidence="6" id="KW-1185">Reference proteome</keyword>
<dbReference type="GO" id="GO:0003735">
    <property type="term" value="F:structural constituent of ribosome"/>
    <property type="evidence" value="ECO:0007669"/>
    <property type="project" value="InterPro"/>
</dbReference>
<keyword evidence="3" id="KW-0687">Ribonucleoprotein</keyword>